<feature type="compositionally biased region" description="Acidic residues" evidence="2">
    <location>
        <begin position="317"/>
        <end position="329"/>
    </location>
</feature>
<protein>
    <submittedName>
        <fullName evidence="3">Uncharacterized protein</fullName>
    </submittedName>
</protein>
<keyword evidence="1" id="KW-0175">Coiled coil</keyword>
<sequence>MDSLDEKKENAEVKAENVKLKHALEEHEARFTNLEQRDKEKTTLIAKLDDDIKEIKQSLASTSSRTPTYGALACEDLIKEISTSISCNASIQNQPRGTSHDSISQVTEISLTSGQGKSDILQNIANLYEKACDAEDVSIKANQSEILCWNNFIIAFDKSINEIMARDRVGMKKAKGLIYDFILAQNPDTKRPALYKKIERARKIYNANSISKFTNEEIQRVIDHFTENHFTDDSEDVEQDNEVLEEPDQINVLEILPPKESTAPIPLAHIFNSSDDFKEVSPSNSLEAEDDYYKMLLEDCAKDCTDDDSNCNRNSDSEEEMPDDSDDDGYNGYGGYNEYDECDRGYYYRDGRYERRGSPMMSSIISPVTAC</sequence>
<evidence type="ECO:0000313" key="3">
    <source>
        <dbReference type="EMBL" id="ERZ94988.1"/>
    </source>
</evidence>
<gene>
    <name evidence="3" type="ORF">GLOINDRAFT_14068</name>
</gene>
<reference evidence="3" key="1">
    <citation type="submission" date="2013-07" db="EMBL/GenBank/DDBJ databases">
        <title>The genome of an arbuscular mycorrhizal fungus provides insights into the evolution of the oldest plant symbiosis.</title>
        <authorList>
            <consortium name="DOE Joint Genome Institute"/>
            <person name="Tisserant E."/>
            <person name="Malbreil M."/>
            <person name="Kuo A."/>
            <person name="Kohler A."/>
            <person name="Symeonidi A."/>
            <person name="Balestrini R."/>
            <person name="Charron P."/>
            <person name="Duensing N."/>
            <person name="Frei-dit-Frey N."/>
            <person name="Gianinazzi-Pearson V."/>
            <person name="Gilbert B."/>
            <person name="Handa Y."/>
            <person name="Hijri M."/>
            <person name="Kaul R."/>
            <person name="Kawaguchi M."/>
            <person name="Krajinski F."/>
            <person name="Lammers P."/>
            <person name="Lapierre D."/>
            <person name="Masclaux F.G."/>
            <person name="Murat C."/>
            <person name="Morin E."/>
            <person name="Ndikumana S."/>
            <person name="Pagni M."/>
            <person name="Petitpierre D."/>
            <person name="Requena N."/>
            <person name="Rosikiewicz P."/>
            <person name="Riley R."/>
            <person name="Saito K."/>
            <person name="San Clemente H."/>
            <person name="Shapiro H."/>
            <person name="van Tuinen D."/>
            <person name="Becard G."/>
            <person name="Bonfante P."/>
            <person name="Paszkowski U."/>
            <person name="Shachar-Hill Y."/>
            <person name="Young J.P."/>
            <person name="Sanders I.R."/>
            <person name="Henrissat B."/>
            <person name="Rensing S.A."/>
            <person name="Grigoriev I.V."/>
            <person name="Corradi N."/>
            <person name="Roux C."/>
            <person name="Martin F."/>
        </authorList>
    </citation>
    <scope>NUCLEOTIDE SEQUENCE</scope>
    <source>
        <strain evidence="3">DAOM 197198</strain>
    </source>
</reference>
<feature type="region of interest" description="Disordered" evidence="2">
    <location>
        <begin position="307"/>
        <end position="337"/>
    </location>
</feature>
<proteinExistence type="predicted"/>
<name>U9SGK0_RHIID</name>
<organism evidence="3">
    <name type="scientific">Rhizophagus irregularis (strain DAOM 181602 / DAOM 197198 / MUCL 43194)</name>
    <name type="common">Arbuscular mycorrhizal fungus</name>
    <name type="synonym">Glomus intraradices</name>
    <dbReference type="NCBI Taxonomy" id="747089"/>
    <lineage>
        <taxon>Eukaryota</taxon>
        <taxon>Fungi</taxon>
        <taxon>Fungi incertae sedis</taxon>
        <taxon>Mucoromycota</taxon>
        <taxon>Glomeromycotina</taxon>
        <taxon>Glomeromycetes</taxon>
        <taxon>Glomerales</taxon>
        <taxon>Glomeraceae</taxon>
        <taxon>Rhizophagus</taxon>
    </lineage>
</organism>
<accession>U9SGK0</accession>
<dbReference type="AlphaFoldDB" id="U9SGK0"/>
<evidence type="ECO:0000256" key="1">
    <source>
        <dbReference type="SAM" id="Coils"/>
    </source>
</evidence>
<dbReference type="VEuPathDB" id="FungiDB:RhiirFUN_024778"/>
<dbReference type="EMBL" id="KI301578">
    <property type="protein sequence ID" value="ERZ94988.1"/>
    <property type="molecule type" value="Genomic_DNA"/>
</dbReference>
<feature type="coiled-coil region" evidence="1">
    <location>
        <begin position="1"/>
        <end position="65"/>
    </location>
</feature>
<dbReference type="HOGENOM" id="CLU_063509_0_0_1"/>
<evidence type="ECO:0000256" key="2">
    <source>
        <dbReference type="SAM" id="MobiDB-lite"/>
    </source>
</evidence>